<reference evidence="1 2" key="1">
    <citation type="journal article" date="2018" name="PLoS Pathog.">
        <title>Evolution of structural diversity of trichothecenes, a family of toxins produced by plant pathogenic and entomopathogenic fungi.</title>
        <authorList>
            <person name="Proctor R.H."/>
            <person name="McCormick S.P."/>
            <person name="Kim H.S."/>
            <person name="Cardoza R.E."/>
            <person name="Stanley A.M."/>
            <person name="Lindo L."/>
            <person name="Kelly A."/>
            <person name="Brown D.W."/>
            <person name="Lee T."/>
            <person name="Vaughan M.M."/>
            <person name="Alexander N.J."/>
            <person name="Busman M."/>
            <person name="Gutierrez S."/>
        </authorList>
    </citation>
    <scope>NUCLEOTIDE SEQUENCE [LARGE SCALE GENOMIC DNA]</scope>
    <source>
        <strain evidence="1 2">NRRL 3299</strain>
    </source>
</reference>
<dbReference type="EMBL" id="PXOF01000038">
    <property type="protein sequence ID" value="RGP71909.1"/>
    <property type="molecule type" value="Genomic_DNA"/>
</dbReference>
<sequence>MHSFGPFKRSVTHWINNDFITDEGKFAAACEAIYPRDGSGNRTVEICFNTPERPGHVKVTFLSREPSDLMDELRTKGGDNGLKPEVVQVEVENEETTK</sequence>
<protein>
    <submittedName>
        <fullName evidence="1">Uncharacterized protein</fullName>
    </submittedName>
</protein>
<evidence type="ECO:0000313" key="2">
    <source>
        <dbReference type="Proteomes" id="UP000266152"/>
    </source>
</evidence>
<proteinExistence type="predicted"/>
<accession>A0A395SIL5</accession>
<keyword evidence="2" id="KW-1185">Reference proteome</keyword>
<organism evidence="1 2">
    <name type="scientific">Fusarium sporotrichioides</name>
    <dbReference type="NCBI Taxonomy" id="5514"/>
    <lineage>
        <taxon>Eukaryota</taxon>
        <taxon>Fungi</taxon>
        <taxon>Dikarya</taxon>
        <taxon>Ascomycota</taxon>
        <taxon>Pezizomycotina</taxon>
        <taxon>Sordariomycetes</taxon>
        <taxon>Hypocreomycetidae</taxon>
        <taxon>Hypocreales</taxon>
        <taxon>Nectriaceae</taxon>
        <taxon>Fusarium</taxon>
    </lineage>
</organism>
<dbReference type="Proteomes" id="UP000266152">
    <property type="component" value="Unassembled WGS sequence"/>
</dbReference>
<comment type="caution">
    <text evidence="1">The sequence shown here is derived from an EMBL/GenBank/DDBJ whole genome shotgun (WGS) entry which is preliminary data.</text>
</comment>
<evidence type="ECO:0000313" key="1">
    <source>
        <dbReference type="EMBL" id="RGP71909.1"/>
    </source>
</evidence>
<dbReference type="AlphaFoldDB" id="A0A395SIL5"/>
<gene>
    <name evidence="1" type="ORF">FSPOR_3024</name>
</gene>
<name>A0A395SIL5_FUSSP</name>